<evidence type="ECO:0000313" key="2">
    <source>
        <dbReference type="Proteomes" id="UP001177744"/>
    </source>
</evidence>
<keyword evidence="2" id="KW-1185">Reference proteome</keyword>
<protein>
    <recommendedName>
        <fullName evidence="3">Iron hydrogenase large subunit C-terminal domain-containing protein</fullName>
    </recommendedName>
</protein>
<dbReference type="SUPFAM" id="SSF53920">
    <property type="entry name" value="Fe-only hydrogenase"/>
    <property type="match status" value="1"/>
</dbReference>
<organism evidence="1 2">
    <name type="scientific">Cnephaeus nilssonii</name>
    <name type="common">Northern bat</name>
    <name type="synonym">Eptesicus nilssonii</name>
    <dbReference type="NCBI Taxonomy" id="3371016"/>
    <lineage>
        <taxon>Eukaryota</taxon>
        <taxon>Metazoa</taxon>
        <taxon>Chordata</taxon>
        <taxon>Craniata</taxon>
        <taxon>Vertebrata</taxon>
        <taxon>Euteleostomi</taxon>
        <taxon>Mammalia</taxon>
        <taxon>Eutheria</taxon>
        <taxon>Laurasiatheria</taxon>
        <taxon>Chiroptera</taxon>
        <taxon>Yangochiroptera</taxon>
        <taxon>Vespertilionidae</taxon>
        <taxon>Cnephaeus</taxon>
    </lineage>
</organism>
<proteinExistence type="predicted"/>
<gene>
    <name evidence="1" type="ORF">QTO34_000972</name>
</gene>
<dbReference type="EMBL" id="JAULJE010000010">
    <property type="protein sequence ID" value="KAK1337871.1"/>
    <property type="molecule type" value="Genomic_DNA"/>
</dbReference>
<reference evidence="1" key="1">
    <citation type="submission" date="2023-06" db="EMBL/GenBank/DDBJ databases">
        <title>Reference genome for the Northern bat (Eptesicus nilssonii), a most northern bat species.</title>
        <authorList>
            <person name="Laine V.N."/>
            <person name="Pulliainen A.T."/>
            <person name="Lilley T.M."/>
        </authorList>
    </citation>
    <scope>NUCLEOTIDE SEQUENCE</scope>
    <source>
        <strain evidence="1">BLF_Eptnil</strain>
        <tissue evidence="1">Kidney</tissue>
    </source>
</reference>
<evidence type="ECO:0008006" key="3">
    <source>
        <dbReference type="Google" id="ProtNLM"/>
    </source>
</evidence>
<evidence type="ECO:0000313" key="1">
    <source>
        <dbReference type="EMBL" id="KAK1337871.1"/>
    </source>
</evidence>
<dbReference type="AlphaFoldDB" id="A0AA40HUT8"/>
<dbReference type="InterPro" id="IPR009016">
    <property type="entry name" value="Fe_hydrogenase"/>
</dbReference>
<name>A0AA40HUT8_CNENI</name>
<dbReference type="Gene3D" id="3.40.50.1780">
    <property type="match status" value="1"/>
</dbReference>
<comment type="caution">
    <text evidence="1">The sequence shown here is derived from an EMBL/GenBank/DDBJ whole genome shotgun (WGS) entry which is preliminary data.</text>
</comment>
<sequence>MHPEGSSKALGHTVFDMKIAVDVSTLESQKESVHQYCQHHGRTFFPDKIFHVIVAPCYDKKLEALEKMFPQLCIVPGVLTACYPQVKLSR</sequence>
<accession>A0AA40HUT8</accession>
<dbReference type="Proteomes" id="UP001177744">
    <property type="component" value="Unassembled WGS sequence"/>
</dbReference>